<name>A0A857DJF8_9FIRM</name>
<dbReference type="PANTHER" id="PTHR45947">
    <property type="entry name" value="SULFOQUINOVOSYL TRANSFERASE SQD2"/>
    <property type="match status" value="1"/>
</dbReference>
<keyword evidence="2" id="KW-0808">Transferase</keyword>
<dbReference type="EMBL" id="CP046996">
    <property type="protein sequence ID" value="QHA00943.1"/>
    <property type="molecule type" value="Genomic_DNA"/>
</dbReference>
<gene>
    <name evidence="2" type="ORF">GQ588_10000</name>
</gene>
<evidence type="ECO:0000313" key="2">
    <source>
        <dbReference type="EMBL" id="QHA00943.1"/>
    </source>
</evidence>
<dbReference type="Gene3D" id="3.40.50.2000">
    <property type="entry name" value="Glycogen Phosphorylase B"/>
    <property type="match status" value="2"/>
</dbReference>
<organism evidence="2 3">
    <name type="scientific">Dehalobacter restrictus</name>
    <dbReference type="NCBI Taxonomy" id="55583"/>
    <lineage>
        <taxon>Bacteria</taxon>
        <taxon>Bacillati</taxon>
        <taxon>Bacillota</taxon>
        <taxon>Clostridia</taxon>
        <taxon>Eubacteriales</taxon>
        <taxon>Desulfitobacteriaceae</taxon>
        <taxon>Dehalobacter</taxon>
    </lineage>
</organism>
<evidence type="ECO:0000259" key="1">
    <source>
        <dbReference type="Pfam" id="PF00534"/>
    </source>
</evidence>
<dbReference type="InterPro" id="IPR050194">
    <property type="entry name" value="Glycosyltransferase_grp1"/>
</dbReference>
<dbReference type="SUPFAM" id="SSF53756">
    <property type="entry name" value="UDP-Glycosyltransferase/glycogen phosphorylase"/>
    <property type="match status" value="1"/>
</dbReference>
<reference evidence="2 3" key="1">
    <citation type="submission" date="2019-12" db="EMBL/GenBank/DDBJ databases">
        <title>Sequence classification of anaerobic respiratory reductive dehalogenases: First we see many, then we see few.</title>
        <authorList>
            <person name="Molenda O."/>
            <person name="Puentes Jacome L.A."/>
            <person name="Cao X."/>
            <person name="Nesbo C.L."/>
            <person name="Tang S."/>
            <person name="Morson N."/>
            <person name="Patron J."/>
            <person name="Lomheim L."/>
            <person name="Wishart D.S."/>
            <person name="Edwards E.A."/>
        </authorList>
    </citation>
    <scope>NUCLEOTIDE SEQUENCE [LARGE SCALE GENOMIC DNA]</scope>
    <source>
        <strain evidence="2 3">12DCA</strain>
    </source>
</reference>
<dbReference type="Pfam" id="PF00534">
    <property type="entry name" value="Glycos_transf_1"/>
    <property type="match status" value="1"/>
</dbReference>
<dbReference type="CDD" id="cd03794">
    <property type="entry name" value="GT4_WbuB-like"/>
    <property type="match status" value="1"/>
</dbReference>
<feature type="domain" description="Glycosyl transferase family 1" evidence="1">
    <location>
        <begin position="216"/>
        <end position="378"/>
    </location>
</feature>
<sequence>MNILIITDVYIPNANSSAVLLRDLAQSFKKKDIDVFVLTLKESNVHLMKNDLPIREEDGVKVLRVKNFKKKDVGMIRRGLSEVLLPYLLYFGYCKYLRSVKPDIIISYSPPITLERTVKRMKKRYGSKVYLVLRDVFPQCAKDVGAIKQGLVFSYFERMEKQLYQVSDFIGVQSQSDLMSVCQMQGLNNEKVELLYNWIDFSPYRKQIARDFRSEFGLGDKIICLYAGNIGKYQELSFLFELIKVNRERKDAVFLIVGSGSESRGLKEAYKNYGNVIFKDFIDPQYYPDLVRQCDIGLINLNRNLTVQNIPGKLMGYWCSKLPVLASVNSGNDLMDMMEEAGGGFCSVTGELEAYNRNFSLLCEDKELRDKVGMAGYEFAVKHFSVDKVRDTILEHFIGENNHV</sequence>
<dbReference type="Proteomes" id="UP000430508">
    <property type="component" value="Chromosome"/>
</dbReference>
<dbReference type="PANTHER" id="PTHR45947:SF3">
    <property type="entry name" value="SULFOQUINOVOSYL TRANSFERASE SQD2"/>
    <property type="match status" value="1"/>
</dbReference>
<dbReference type="GO" id="GO:0016758">
    <property type="term" value="F:hexosyltransferase activity"/>
    <property type="evidence" value="ECO:0007669"/>
    <property type="project" value="TreeGrafter"/>
</dbReference>
<proteinExistence type="predicted"/>
<dbReference type="AlphaFoldDB" id="A0A857DJF8"/>
<accession>A0A857DJF8</accession>
<dbReference type="RefSeq" id="WP_025205874.1">
    <property type="nucleotide sequence ID" value="NZ_CP046996.1"/>
</dbReference>
<evidence type="ECO:0000313" key="3">
    <source>
        <dbReference type="Proteomes" id="UP000430508"/>
    </source>
</evidence>
<dbReference type="InterPro" id="IPR001296">
    <property type="entry name" value="Glyco_trans_1"/>
</dbReference>
<protein>
    <submittedName>
        <fullName evidence="2">Glycosyltransferase</fullName>
    </submittedName>
</protein>